<organism evidence="7 8">
    <name type="scientific">Acetivibrio thermocellus AD2</name>
    <dbReference type="NCBI Taxonomy" id="1138384"/>
    <lineage>
        <taxon>Bacteria</taxon>
        <taxon>Bacillati</taxon>
        <taxon>Bacillota</taxon>
        <taxon>Clostridia</taxon>
        <taxon>Eubacteriales</taxon>
        <taxon>Oscillospiraceae</taxon>
        <taxon>Acetivibrio</taxon>
    </lineage>
</organism>
<dbReference type="EC" id="3.1.-.-" evidence="5"/>
<dbReference type="GeneID" id="35804000"/>
<dbReference type="Pfam" id="PF03652">
    <property type="entry name" value="RuvX"/>
    <property type="match status" value="1"/>
</dbReference>
<comment type="function">
    <text evidence="5">Could be a nuclease involved in processing of the 5'-end of pre-16S rRNA.</text>
</comment>
<reference evidence="7 8" key="1">
    <citation type="submission" date="2017-09" db="EMBL/GenBank/DDBJ databases">
        <title>Evaluation of Pacific Biosciences Sequencing Technology to Finishing C. thermocellum Genome Sequences.</title>
        <authorList>
            <person name="Brown S."/>
        </authorList>
    </citation>
    <scope>NUCLEOTIDE SEQUENCE [LARGE SCALE GENOMIC DNA]</scope>
    <source>
        <strain evidence="7 8">AD2</strain>
    </source>
</reference>
<dbReference type="PANTHER" id="PTHR33317">
    <property type="entry name" value="POLYNUCLEOTIDYL TRANSFERASE, RIBONUCLEASE H-LIKE SUPERFAMILY PROTEIN"/>
    <property type="match status" value="1"/>
</dbReference>
<dbReference type="GO" id="GO:0016788">
    <property type="term" value="F:hydrolase activity, acting on ester bonds"/>
    <property type="evidence" value="ECO:0007669"/>
    <property type="project" value="UniProtKB-UniRule"/>
</dbReference>
<evidence type="ECO:0000313" key="8">
    <source>
        <dbReference type="Proteomes" id="UP000223596"/>
    </source>
</evidence>
<dbReference type="SMR" id="A0AB36TIK4"/>
<dbReference type="InterPro" id="IPR005227">
    <property type="entry name" value="YqgF"/>
</dbReference>
<keyword evidence="2 5" id="KW-0690">Ribosome biogenesis</keyword>
<name>A0AB36TIK4_ACETH</name>
<dbReference type="SMART" id="SM00732">
    <property type="entry name" value="YqgFc"/>
    <property type="match status" value="1"/>
</dbReference>
<keyword evidence="3 5" id="KW-0540">Nuclease</keyword>
<dbReference type="EMBL" id="PDBW01000001">
    <property type="protein sequence ID" value="PFH03371.1"/>
    <property type="molecule type" value="Genomic_DNA"/>
</dbReference>
<dbReference type="NCBIfam" id="TIGR00250">
    <property type="entry name" value="RNAse_H_YqgF"/>
    <property type="match status" value="1"/>
</dbReference>
<evidence type="ECO:0000259" key="6">
    <source>
        <dbReference type="SMART" id="SM00732"/>
    </source>
</evidence>
<dbReference type="AlphaFoldDB" id="A0AB36TIK4"/>
<dbReference type="CDD" id="cd16964">
    <property type="entry name" value="YqgF"/>
    <property type="match status" value="1"/>
</dbReference>
<evidence type="ECO:0000256" key="5">
    <source>
        <dbReference type="HAMAP-Rule" id="MF_00651"/>
    </source>
</evidence>
<protein>
    <recommendedName>
        <fullName evidence="5">Putative pre-16S rRNA nuclease</fullName>
        <ecNumber evidence="5">3.1.-.-</ecNumber>
    </recommendedName>
</protein>
<dbReference type="PANTHER" id="PTHR33317:SF4">
    <property type="entry name" value="POLYNUCLEOTIDYL TRANSFERASE, RIBONUCLEASE H-LIKE SUPERFAMILY PROTEIN"/>
    <property type="match status" value="1"/>
</dbReference>
<dbReference type="Gene3D" id="3.30.420.140">
    <property type="entry name" value="YqgF/RNase H-like domain"/>
    <property type="match status" value="1"/>
</dbReference>
<dbReference type="HAMAP" id="MF_00651">
    <property type="entry name" value="Nuclease_YqgF"/>
    <property type="match status" value="1"/>
</dbReference>
<sequence length="141" mass="15859">MRVLGIDYGDSRIGIAISDPLGWTAQALETITWRSDVEVPLKRISELVEEYGVKTVIVGFPKNMDGTVGARGEKTIEFIDLLQQRIKDIEVIKWDERLTTVAANRTMYEMGIKKSKKKLVVDQIAAVYILQGYLDSKGKVL</sequence>
<dbReference type="InterPro" id="IPR006641">
    <property type="entry name" value="YqgF/RNaseH-like_dom"/>
</dbReference>
<proteinExistence type="inferred from homology"/>
<evidence type="ECO:0000256" key="3">
    <source>
        <dbReference type="ARBA" id="ARBA00022722"/>
    </source>
</evidence>
<evidence type="ECO:0000256" key="2">
    <source>
        <dbReference type="ARBA" id="ARBA00022517"/>
    </source>
</evidence>
<comment type="caution">
    <text evidence="7">The sequence shown here is derived from an EMBL/GenBank/DDBJ whole genome shotgun (WGS) entry which is preliminary data.</text>
</comment>
<keyword evidence="4 5" id="KW-0378">Hydrolase</keyword>
<gene>
    <name evidence="7" type="ORF">M972_112179</name>
</gene>
<dbReference type="GO" id="GO:0004518">
    <property type="term" value="F:nuclease activity"/>
    <property type="evidence" value="ECO:0007669"/>
    <property type="project" value="UniProtKB-KW"/>
</dbReference>
<evidence type="ECO:0000256" key="1">
    <source>
        <dbReference type="ARBA" id="ARBA00022490"/>
    </source>
</evidence>
<dbReference type="GO" id="GO:0000967">
    <property type="term" value="P:rRNA 5'-end processing"/>
    <property type="evidence" value="ECO:0007669"/>
    <property type="project" value="UniProtKB-UniRule"/>
</dbReference>
<accession>A0AB36TIK4</accession>
<comment type="subcellular location">
    <subcellularLocation>
        <location evidence="5">Cytoplasm</location>
    </subcellularLocation>
</comment>
<dbReference type="InterPro" id="IPR037027">
    <property type="entry name" value="YqgF/RNaseH-like_dom_sf"/>
</dbReference>
<evidence type="ECO:0000313" key="7">
    <source>
        <dbReference type="EMBL" id="PFH03371.1"/>
    </source>
</evidence>
<keyword evidence="1 5" id="KW-0963">Cytoplasm</keyword>
<dbReference type="Proteomes" id="UP000223596">
    <property type="component" value="Unassembled WGS sequence"/>
</dbReference>
<feature type="domain" description="YqgF/RNase H-like" evidence="6">
    <location>
        <begin position="1"/>
        <end position="103"/>
    </location>
</feature>
<dbReference type="GO" id="GO:0005829">
    <property type="term" value="C:cytosol"/>
    <property type="evidence" value="ECO:0007669"/>
    <property type="project" value="TreeGrafter"/>
</dbReference>
<dbReference type="RefSeq" id="WP_003512190.1">
    <property type="nucleotide sequence ID" value="NZ_CP013828.1"/>
</dbReference>
<dbReference type="SUPFAM" id="SSF53098">
    <property type="entry name" value="Ribonuclease H-like"/>
    <property type="match status" value="1"/>
</dbReference>
<evidence type="ECO:0000256" key="4">
    <source>
        <dbReference type="ARBA" id="ARBA00022801"/>
    </source>
</evidence>
<comment type="similarity">
    <text evidence="5">Belongs to the YqgF HJR family.</text>
</comment>
<dbReference type="InterPro" id="IPR012337">
    <property type="entry name" value="RNaseH-like_sf"/>
</dbReference>